<dbReference type="SUPFAM" id="SSF53822">
    <property type="entry name" value="Periplasmic binding protein-like I"/>
    <property type="match status" value="1"/>
</dbReference>
<dbReference type="PANTHER" id="PTHR30146">
    <property type="entry name" value="LACI-RELATED TRANSCRIPTIONAL REPRESSOR"/>
    <property type="match status" value="1"/>
</dbReference>
<dbReference type="PROSITE" id="PS50932">
    <property type="entry name" value="HTH_LACI_2"/>
    <property type="match status" value="1"/>
</dbReference>
<evidence type="ECO:0000256" key="2">
    <source>
        <dbReference type="ARBA" id="ARBA00023125"/>
    </source>
</evidence>
<evidence type="ECO:0000313" key="6">
    <source>
        <dbReference type="Proteomes" id="UP000265962"/>
    </source>
</evidence>
<evidence type="ECO:0000313" key="5">
    <source>
        <dbReference type="EMBL" id="SPF67927.1"/>
    </source>
</evidence>
<feature type="domain" description="HTH lacI-type" evidence="4">
    <location>
        <begin position="11"/>
        <end position="65"/>
    </location>
</feature>
<dbReference type="Gene3D" id="3.40.50.2300">
    <property type="match status" value="2"/>
</dbReference>
<dbReference type="Proteomes" id="UP000265962">
    <property type="component" value="Unassembled WGS sequence"/>
</dbReference>
<dbReference type="InterPro" id="IPR028082">
    <property type="entry name" value="Peripla_BP_I"/>
</dbReference>
<dbReference type="CDD" id="cd01392">
    <property type="entry name" value="HTH_LacI"/>
    <property type="match status" value="1"/>
</dbReference>
<keyword evidence="3" id="KW-0804">Transcription</keyword>
<dbReference type="Pfam" id="PF00356">
    <property type="entry name" value="LacI"/>
    <property type="match status" value="1"/>
</dbReference>
<evidence type="ECO:0000259" key="4">
    <source>
        <dbReference type="PROSITE" id="PS50932"/>
    </source>
</evidence>
<protein>
    <submittedName>
        <fullName evidence="5">LacI-type HTH domain</fullName>
    </submittedName>
</protein>
<dbReference type="PANTHER" id="PTHR30146:SF153">
    <property type="entry name" value="LACTOSE OPERON REPRESSOR"/>
    <property type="match status" value="1"/>
</dbReference>
<keyword evidence="2" id="KW-0238">DNA-binding</keyword>
<dbReference type="InterPro" id="IPR000843">
    <property type="entry name" value="HTH_LacI"/>
</dbReference>
<dbReference type="InterPro" id="IPR046335">
    <property type="entry name" value="LacI/GalR-like_sensor"/>
</dbReference>
<proteinExistence type="predicted"/>
<gene>
    <name evidence="5" type="ORF">PROPJV5_0882</name>
</gene>
<dbReference type="GO" id="GO:0000976">
    <property type="term" value="F:transcription cis-regulatory region binding"/>
    <property type="evidence" value="ECO:0007669"/>
    <property type="project" value="TreeGrafter"/>
</dbReference>
<reference evidence="6" key="1">
    <citation type="submission" date="2018-02" db="EMBL/GenBank/DDBJ databases">
        <authorList>
            <person name="Hornung B."/>
        </authorList>
    </citation>
    <scope>NUCLEOTIDE SEQUENCE [LARGE SCALE GENOMIC DNA]</scope>
</reference>
<dbReference type="Pfam" id="PF13377">
    <property type="entry name" value="Peripla_BP_3"/>
    <property type="match status" value="1"/>
</dbReference>
<keyword evidence="1" id="KW-0805">Transcription regulation</keyword>
<accession>A0A375I3F2</accession>
<sequence>MAGSRRGRQSPTLVELAEAAGCSTSLASIVMRGAPGASDATRKRVMEAAESIGYRPDERARSLRRSSSGLIGVAYHVAEPFHADLVEGLYGTEGDGFDLVLGAMVPGRDVEHTIEPLLRQRCEAIILIGSMLPVARLRRIREEVPLVLVARQVRAAGIDVVRTDDRGGQRLATEHLIGLGHRAIAYIDGGQHPGAAIRRRSFRDTMAAHGLSDQARVIPGGNTEEEGIRATRRILDEGEPPTAIAAFNDRAATGVLTMLVRAGLRVPEDVSVIGFDDARIARTAVTPLTTIRQDTTLMAHVARERAAGLARQRFVAGEQVLVPELTERESTAPARPDH</sequence>
<evidence type="ECO:0000256" key="3">
    <source>
        <dbReference type="ARBA" id="ARBA00023163"/>
    </source>
</evidence>
<keyword evidence="6" id="KW-1185">Reference proteome</keyword>
<evidence type="ECO:0000256" key="1">
    <source>
        <dbReference type="ARBA" id="ARBA00023015"/>
    </source>
</evidence>
<name>A0A375I3F2_9ACTN</name>
<dbReference type="CDD" id="cd06267">
    <property type="entry name" value="PBP1_LacI_sugar_binding-like"/>
    <property type="match status" value="1"/>
</dbReference>
<dbReference type="GO" id="GO:0003700">
    <property type="term" value="F:DNA-binding transcription factor activity"/>
    <property type="evidence" value="ECO:0007669"/>
    <property type="project" value="TreeGrafter"/>
</dbReference>
<dbReference type="RefSeq" id="WP_220474329.1">
    <property type="nucleotide sequence ID" value="NZ_OMOH01000003.1"/>
</dbReference>
<dbReference type="InterPro" id="IPR010982">
    <property type="entry name" value="Lambda_DNA-bd_dom_sf"/>
</dbReference>
<organism evidence="5 6">
    <name type="scientific">Propionibacterium ruminifibrarum</name>
    <dbReference type="NCBI Taxonomy" id="1962131"/>
    <lineage>
        <taxon>Bacteria</taxon>
        <taxon>Bacillati</taxon>
        <taxon>Actinomycetota</taxon>
        <taxon>Actinomycetes</taxon>
        <taxon>Propionibacteriales</taxon>
        <taxon>Propionibacteriaceae</taxon>
        <taxon>Propionibacterium</taxon>
    </lineage>
</organism>
<dbReference type="EMBL" id="OMOH01000003">
    <property type="protein sequence ID" value="SPF67927.1"/>
    <property type="molecule type" value="Genomic_DNA"/>
</dbReference>
<dbReference type="SMART" id="SM00354">
    <property type="entry name" value="HTH_LACI"/>
    <property type="match status" value="1"/>
</dbReference>
<dbReference type="AlphaFoldDB" id="A0A375I3F2"/>
<dbReference type="SUPFAM" id="SSF47413">
    <property type="entry name" value="lambda repressor-like DNA-binding domains"/>
    <property type="match status" value="1"/>
</dbReference>
<dbReference type="Gene3D" id="1.10.260.40">
    <property type="entry name" value="lambda repressor-like DNA-binding domains"/>
    <property type="match status" value="1"/>
</dbReference>